<sequence>MQKQAHIFIESTLLPNKNKQGLLDQIEGELTKVGLAASFKKSKPHHSLYQKARLVARDKAFAGTSLPIIVIGNEAAENEVLSGFMSVDADQRRPILLCPLPDKNVKVADLVNDLMTALAEEHVVENPLAKIVGNVPNKGERYFRSYLQIGPDFSALLPTFNQKLIWKQAWQQFLDFWSMLSRNQDKVSFAWSLRQGSTYQLSSKTLGLQVLLEADGDKPFTLRAVNQVAWPKIFLTYFQGKKGRQNPSRRGFITFPLQSGAAIHIRDLQVLKLDGNALENGAYTFEVKEAGSYPFMQMPEKKKNKKAK</sequence>
<proteinExistence type="predicted"/>
<evidence type="ECO:0000313" key="2">
    <source>
        <dbReference type="Proteomes" id="UP000735205"/>
    </source>
</evidence>
<dbReference type="Proteomes" id="UP000735205">
    <property type="component" value="Unassembled WGS sequence"/>
</dbReference>
<reference evidence="1 2" key="1">
    <citation type="submission" date="2020-02" db="EMBL/GenBank/DDBJ databases">
        <title>Fructobacillus sp. isolated from paper mulberry of Taiwan.</title>
        <authorList>
            <person name="Lin S.-T."/>
        </authorList>
    </citation>
    <scope>NUCLEOTIDE SEQUENCE [LARGE SCALE GENOMIC DNA]</scope>
    <source>
        <strain evidence="1 2">M1-21</strain>
    </source>
</reference>
<dbReference type="RefSeq" id="WP_213792304.1">
    <property type="nucleotide sequence ID" value="NZ_JAAMFJ010000001.1"/>
</dbReference>
<keyword evidence="2" id="KW-1185">Reference proteome</keyword>
<comment type="caution">
    <text evidence="1">The sequence shown here is derived from an EMBL/GenBank/DDBJ whole genome shotgun (WGS) entry which is preliminary data.</text>
</comment>
<name>A0ABS5QRI0_9LACO</name>
<gene>
    <name evidence="1" type="ORF">G6R28_00575</name>
</gene>
<evidence type="ECO:0000313" key="1">
    <source>
        <dbReference type="EMBL" id="MBS9335730.1"/>
    </source>
</evidence>
<organism evidence="1 2">
    <name type="scientific">Fructobacillus papyrifericola</name>
    <dbReference type="NCBI Taxonomy" id="2713172"/>
    <lineage>
        <taxon>Bacteria</taxon>
        <taxon>Bacillati</taxon>
        <taxon>Bacillota</taxon>
        <taxon>Bacilli</taxon>
        <taxon>Lactobacillales</taxon>
        <taxon>Lactobacillaceae</taxon>
        <taxon>Fructobacillus</taxon>
    </lineage>
</organism>
<protein>
    <submittedName>
        <fullName evidence="1">Uncharacterized protein</fullName>
    </submittedName>
</protein>
<accession>A0ABS5QRI0</accession>
<dbReference type="EMBL" id="JAAMFJ010000001">
    <property type="protein sequence ID" value="MBS9335730.1"/>
    <property type="molecule type" value="Genomic_DNA"/>
</dbReference>